<evidence type="ECO:0000313" key="3">
    <source>
        <dbReference type="Proteomes" id="UP000677616"/>
    </source>
</evidence>
<gene>
    <name evidence="2" type="ORF">INT76_07660</name>
</gene>
<keyword evidence="1" id="KW-1133">Transmembrane helix</keyword>
<dbReference type="RefSeq" id="WP_212569871.1">
    <property type="nucleotide sequence ID" value="NZ_CP073084.1"/>
</dbReference>
<dbReference type="Proteomes" id="UP000677616">
    <property type="component" value="Chromosome"/>
</dbReference>
<name>A0ABX7YJ27_9STRE</name>
<evidence type="ECO:0000256" key="1">
    <source>
        <dbReference type="SAM" id="Phobius"/>
    </source>
</evidence>
<dbReference type="EMBL" id="CP073084">
    <property type="protein sequence ID" value="QUE53705.1"/>
    <property type="molecule type" value="Genomic_DNA"/>
</dbReference>
<feature type="transmembrane region" description="Helical" evidence="1">
    <location>
        <begin position="116"/>
        <end position="136"/>
    </location>
</feature>
<keyword evidence="3" id="KW-1185">Reference proteome</keyword>
<sequence>MFRLSIPQASYTGEFENKDALIARMEQEQTKCAREGLSATCLLMHKTEQGEILETLEVRLPLPEGQLIDEVVMTFGNHKPTKQPLLSKKLPFTQKPHTEVEQATPAQTVKASRNPLLVMVLVLALAGVGLGGFAYARIQSQETAITQLAERLKEEQRLTVMSRKLDVFCRYFIPHYFSGNTSSLENFRTGGDWSAQTGTVQSVILESITATKTGYQMGYVINVNREGSVSRELLQLDIISNEKGTFGFSVDKDPKLSDYPITE</sequence>
<reference evidence="2 3" key="1">
    <citation type="submission" date="2021-04" db="EMBL/GenBank/DDBJ databases">
        <title>Complete genome sequence of a novel Streptococcus species.</title>
        <authorList>
            <person name="Teng J.L.L."/>
        </authorList>
    </citation>
    <scope>NUCLEOTIDE SEQUENCE [LARGE SCALE GENOMIC DNA]</scope>
    <source>
        <strain evidence="2 3">HKU75</strain>
    </source>
</reference>
<evidence type="ECO:0000313" key="2">
    <source>
        <dbReference type="EMBL" id="QUE53705.1"/>
    </source>
</evidence>
<accession>A0ABX7YJ27</accession>
<dbReference type="CDD" id="cd16427">
    <property type="entry name" value="TraM-like"/>
    <property type="match status" value="1"/>
</dbReference>
<proteinExistence type="predicted"/>
<keyword evidence="1" id="KW-0812">Transmembrane</keyword>
<protein>
    <submittedName>
        <fullName evidence="2">Uncharacterized protein</fullName>
    </submittedName>
</protein>
<dbReference type="Gene3D" id="3.10.450.540">
    <property type="match status" value="1"/>
</dbReference>
<organism evidence="2 3">
    <name type="scientific">Streptococcus oriscaviae</name>
    <dbReference type="NCBI Taxonomy" id="2781599"/>
    <lineage>
        <taxon>Bacteria</taxon>
        <taxon>Bacillati</taxon>
        <taxon>Bacillota</taxon>
        <taxon>Bacilli</taxon>
        <taxon>Lactobacillales</taxon>
        <taxon>Streptococcaceae</taxon>
        <taxon>Streptococcus</taxon>
    </lineage>
</organism>
<keyword evidence="1" id="KW-0472">Membrane</keyword>